<dbReference type="Pfam" id="PF20147">
    <property type="entry name" value="Crinkler"/>
    <property type="match status" value="2"/>
</dbReference>
<comment type="subcellular location">
    <subcellularLocation>
        <location evidence="1">Host cell</location>
    </subcellularLocation>
    <subcellularLocation>
        <location evidence="2">Secreted</location>
    </subcellularLocation>
</comment>
<feature type="domain" description="Crinkler effector protein N-terminal" evidence="5">
    <location>
        <begin position="11"/>
        <end position="124"/>
    </location>
</feature>
<dbReference type="Proteomes" id="UP000232722">
    <property type="component" value="Unassembled WGS sequence"/>
</dbReference>
<organism evidence="6 7">
    <name type="scientific">Rhizophagus irregularis</name>
    <dbReference type="NCBI Taxonomy" id="588596"/>
    <lineage>
        <taxon>Eukaryota</taxon>
        <taxon>Fungi</taxon>
        <taxon>Fungi incertae sedis</taxon>
        <taxon>Mucoromycota</taxon>
        <taxon>Glomeromycotina</taxon>
        <taxon>Glomeromycetes</taxon>
        <taxon>Glomerales</taxon>
        <taxon>Glomeraceae</taxon>
        <taxon>Rhizophagus</taxon>
    </lineage>
</organism>
<dbReference type="EMBL" id="LLXJ01001557">
    <property type="protein sequence ID" value="PKC01616.1"/>
    <property type="molecule type" value="Genomic_DNA"/>
</dbReference>
<dbReference type="GO" id="GO:0005576">
    <property type="term" value="C:extracellular region"/>
    <property type="evidence" value="ECO:0007669"/>
    <property type="project" value="UniProtKB-SubCell"/>
</dbReference>
<feature type="domain" description="Crinkler effector protein N-terminal" evidence="5">
    <location>
        <begin position="160"/>
        <end position="257"/>
    </location>
</feature>
<reference evidence="6 7" key="2">
    <citation type="submission" date="2017-09" db="EMBL/GenBank/DDBJ databases">
        <title>Extensive intraspecific genome diversity in a model arbuscular mycorrhizal fungus.</title>
        <authorList>
            <person name="Chen E.C."/>
            <person name="Morin E."/>
            <person name="Beaudet D."/>
            <person name="Noel J."/>
            <person name="Ndikumana S."/>
            <person name="Charron P."/>
            <person name="St-Onge C."/>
            <person name="Giorgi J."/>
            <person name="Grigoriev I.V."/>
            <person name="Roux C."/>
            <person name="Martin F.M."/>
            <person name="Corradi N."/>
        </authorList>
    </citation>
    <scope>NUCLEOTIDE SEQUENCE [LARGE SCALE GENOMIC DNA]</scope>
    <source>
        <strain evidence="6 7">A5</strain>
    </source>
</reference>
<sequence>MGNPYRDMKDIKLTCYLVRDFEEIFGCSSLAEKFDIEINSSDYVDSLKDKIYEVIKQKNNIFSDIKADDLMLWKVQIPNDDENEFSSLELQEGEERYAKKLRKIISNYWNGEKLPKVGYIHVIVDSPLMRANQQMANLAINRDMIIILTRSMYEETTKITLHGVVRSLGTCGFFEIEIEKNERIVDLKEIIMKKYYKSFSDNDFYGIRLWKVEVSFENKAIFDNLKNNKEASAVRIMLNGEEQYGSENIEDTFGNLPKNYYNFVIQGYCYKCKICLDRSFKLHEISDFHINNVNNENAGENGPEYGNEDEGDSSPTESEFVGNLKNVHKYIDMDESGYNNVIGKYL</sequence>
<reference evidence="6 7" key="1">
    <citation type="submission" date="2016-04" db="EMBL/GenBank/DDBJ databases">
        <title>Genome analyses suggest a sexual origin of heterokaryosis in a supposedly ancient asexual fungus.</title>
        <authorList>
            <person name="Ropars J."/>
            <person name="Sedzielewska K."/>
            <person name="Noel J."/>
            <person name="Charron P."/>
            <person name="Farinelli L."/>
            <person name="Marton T."/>
            <person name="Kruger M."/>
            <person name="Pelin A."/>
            <person name="Brachmann A."/>
            <person name="Corradi N."/>
        </authorList>
    </citation>
    <scope>NUCLEOTIDE SEQUENCE [LARGE SCALE GENOMIC DNA]</scope>
    <source>
        <strain evidence="6 7">A5</strain>
    </source>
</reference>
<comment type="caution">
    <text evidence="6">The sequence shown here is derived from an EMBL/GenBank/DDBJ whole genome shotgun (WGS) entry which is preliminary data.</text>
</comment>
<evidence type="ECO:0000256" key="1">
    <source>
        <dbReference type="ARBA" id="ARBA00004340"/>
    </source>
</evidence>
<dbReference type="VEuPathDB" id="FungiDB:RhiirFUN_007276"/>
<dbReference type="VEuPathDB" id="FungiDB:RhiirA1_471482"/>
<feature type="compositionally biased region" description="Low complexity" evidence="4">
    <location>
        <begin position="293"/>
        <end position="305"/>
    </location>
</feature>
<evidence type="ECO:0000313" key="7">
    <source>
        <dbReference type="Proteomes" id="UP000232722"/>
    </source>
</evidence>
<keyword evidence="3" id="KW-0964">Secreted</keyword>
<proteinExistence type="predicted"/>
<evidence type="ECO:0000256" key="3">
    <source>
        <dbReference type="ARBA" id="ARBA00022525"/>
    </source>
</evidence>
<name>A0A2N0P469_9GLOM</name>
<gene>
    <name evidence="6" type="ORF">RhiirA5_381579</name>
</gene>
<dbReference type="InterPro" id="IPR045379">
    <property type="entry name" value="Crinkler_N"/>
</dbReference>
<feature type="region of interest" description="Disordered" evidence="4">
    <location>
        <begin position="293"/>
        <end position="318"/>
    </location>
</feature>
<evidence type="ECO:0000256" key="4">
    <source>
        <dbReference type="SAM" id="MobiDB-lite"/>
    </source>
</evidence>
<dbReference type="VEuPathDB" id="FungiDB:RhiirFUN_007275"/>
<accession>A0A2N0P469</accession>
<evidence type="ECO:0000256" key="2">
    <source>
        <dbReference type="ARBA" id="ARBA00004613"/>
    </source>
</evidence>
<protein>
    <recommendedName>
        <fullName evidence="5">Crinkler effector protein N-terminal domain-containing protein</fullName>
    </recommendedName>
</protein>
<dbReference type="GO" id="GO:0043657">
    <property type="term" value="C:host cell"/>
    <property type="evidence" value="ECO:0007669"/>
    <property type="project" value="UniProtKB-SubCell"/>
</dbReference>
<evidence type="ECO:0000259" key="5">
    <source>
        <dbReference type="Pfam" id="PF20147"/>
    </source>
</evidence>
<dbReference type="AlphaFoldDB" id="A0A2N0P469"/>
<evidence type="ECO:0000313" key="6">
    <source>
        <dbReference type="EMBL" id="PKC01616.1"/>
    </source>
</evidence>
<dbReference type="VEuPathDB" id="FungiDB:FUN_012449"/>